<name>A0A2U1UII9_9GAMM</name>
<evidence type="ECO:0000313" key="2">
    <source>
        <dbReference type="Proteomes" id="UP000295985"/>
    </source>
</evidence>
<dbReference type="Proteomes" id="UP000295985">
    <property type="component" value="Unassembled WGS sequence"/>
</dbReference>
<dbReference type="AlphaFoldDB" id="A0A2U1UII9"/>
<protein>
    <submittedName>
        <fullName evidence="1">Uncharacterized protein</fullName>
    </submittedName>
</protein>
<dbReference type="EMBL" id="QDKK01000039">
    <property type="protein sequence ID" value="PWC21404.1"/>
    <property type="molecule type" value="Genomic_DNA"/>
</dbReference>
<evidence type="ECO:0000313" key="1">
    <source>
        <dbReference type="EMBL" id="PWC21404.1"/>
    </source>
</evidence>
<accession>A0A2U1UII9</accession>
<sequence length="73" mass="8179">MIDPVCPMINEKNDESARLVMGTVNRGRRKKLVARNFMPCVGSKLGLALGYNYVMAGSTILRVENGLRRYYLG</sequence>
<reference evidence="1 2" key="1">
    <citation type="submission" date="2018-04" db="EMBL/GenBank/DDBJ databases">
        <title>Brenneria corticis sp.nov.</title>
        <authorList>
            <person name="Li Y."/>
        </authorList>
    </citation>
    <scope>NUCLEOTIDE SEQUENCE [LARGE SCALE GENOMIC DNA]</scope>
    <source>
        <strain evidence="1 2">LMG 2694</strain>
    </source>
</reference>
<proteinExistence type="predicted"/>
<gene>
    <name evidence="1" type="ORF">DDT54_19285</name>
</gene>
<organism evidence="1 2">
    <name type="scientific">Brenneria nigrifluens DSM 30175 = ATCC 13028</name>
    <dbReference type="NCBI Taxonomy" id="1121120"/>
    <lineage>
        <taxon>Bacteria</taxon>
        <taxon>Pseudomonadati</taxon>
        <taxon>Pseudomonadota</taxon>
        <taxon>Gammaproteobacteria</taxon>
        <taxon>Enterobacterales</taxon>
        <taxon>Pectobacteriaceae</taxon>
        <taxon>Brenneria</taxon>
    </lineage>
</organism>
<comment type="caution">
    <text evidence="1">The sequence shown here is derived from an EMBL/GenBank/DDBJ whole genome shotgun (WGS) entry which is preliminary data.</text>
</comment>